<feature type="transmembrane region" description="Helical" evidence="2">
    <location>
        <begin position="153"/>
        <end position="182"/>
    </location>
</feature>
<feature type="transmembrane region" description="Helical" evidence="2">
    <location>
        <begin position="110"/>
        <end position="132"/>
    </location>
</feature>
<dbReference type="InterPro" id="IPR057169">
    <property type="entry name" value="DUF7847"/>
</dbReference>
<organism evidence="4 5">
    <name type="scientific">Branchiibius cervicis</name>
    <dbReference type="NCBI Taxonomy" id="908252"/>
    <lineage>
        <taxon>Bacteria</taxon>
        <taxon>Bacillati</taxon>
        <taxon>Actinomycetota</taxon>
        <taxon>Actinomycetes</taxon>
        <taxon>Micrococcales</taxon>
        <taxon>Dermacoccaceae</taxon>
        <taxon>Branchiibius</taxon>
    </lineage>
</organism>
<feature type="transmembrane region" description="Helical" evidence="2">
    <location>
        <begin position="283"/>
        <end position="306"/>
    </location>
</feature>
<feature type="transmembrane region" description="Helical" evidence="2">
    <location>
        <begin position="69"/>
        <end position="90"/>
    </location>
</feature>
<keyword evidence="2" id="KW-0812">Transmembrane</keyword>
<evidence type="ECO:0000256" key="1">
    <source>
        <dbReference type="SAM" id="MobiDB-lite"/>
    </source>
</evidence>
<feature type="transmembrane region" description="Helical" evidence="2">
    <location>
        <begin position="241"/>
        <end position="271"/>
    </location>
</feature>
<reference evidence="5" key="1">
    <citation type="journal article" date="2019" name="Int. J. Syst. Evol. Microbiol.">
        <title>The Global Catalogue of Microorganisms (GCM) 10K type strain sequencing project: providing services to taxonomists for standard genome sequencing and annotation.</title>
        <authorList>
            <consortium name="The Broad Institute Genomics Platform"/>
            <consortium name="The Broad Institute Genome Sequencing Center for Infectious Disease"/>
            <person name="Wu L."/>
            <person name="Ma J."/>
        </authorList>
    </citation>
    <scope>NUCLEOTIDE SEQUENCE [LARGE SCALE GENOMIC DNA]</scope>
    <source>
        <strain evidence="5">NBRC 106593</strain>
    </source>
</reference>
<protein>
    <recommendedName>
        <fullName evidence="3">DUF7847 domain-containing protein</fullName>
    </recommendedName>
</protein>
<dbReference type="RefSeq" id="WP_377823471.1">
    <property type="nucleotide sequence ID" value="NZ_JBHSWJ010000002.1"/>
</dbReference>
<keyword evidence="2" id="KW-0472">Membrane</keyword>
<feature type="region of interest" description="Disordered" evidence="1">
    <location>
        <begin position="1"/>
        <end position="30"/>
    </location>
</feature>
<dbReference type="EMBL" id="JBHSWJ010000002">
    <property type="protein sequence ID" value="MFC6714809.1"/>
    <property type="molecule type" value="Genomic_DNA"/>
</dbReference>
<feature type="transmembrane region" description="Helical" evidence="2">
    <location>
        <begin position="188"/>
        <end position="209"/>
    </location>
</feature>
<name>A0ABW2AUY6_9MICO</name>
<gene>
    <name evidence="4" type="ORF">ACFQBT_13705</name>
</gene>
<evidence type="ECO:0000256" key="2">
    <source>
        <dbReference type="SAM" id="Phobius"/>
    </source>
</evidence>
<evidence type="ECO:0000313" key="5">
    <source>
        <dbReference type="Proteomes" id="UP001596356"/>
    </source>
</evidence>
<dbReference type="Proteomes" id="UP001596356">
    <property type="component" value="Unassembled WGS sequence"/>
</dbReference>
<evidence type="ECO:0000259" key="3">
    <source>
        <dbReference type="Pfam" id="PF25231"/>
    </source>
</evidence>
<sequence length="324" mass="33206">MSQGWTPPEGTPPQGAHGTPQWGQAAPMMPYQPMPLSPKPGVIPLRPLTLGDIWEGAVATIRGNPTATIGLSLIVTLVAAIPSVLAVALLSQVSFDGGIESDARGVIVQAGGYVLDSLAGIVLAGMLVFVLSEAVLGRRCSIGAAWQGVRSRILPLIGLALILAALTAVVGGLLVGLIVLLANTLDGAVVVAIAIPLALAVGAAVVFFWTRWSLAAPAVVLERAGPIAALKRSWTLSRSQFWRILGISLLTRIVVGMVSGLATTPVAFLAIGVGGTVGLTVTTIWSAIVGGVLAPFSANVTGLLYIDERIRKEALDVTLMAAAS</sequence>
<dbReference type="Pfam" id="PF25231">
    <property type="entry name" value="DUF7847"/>
    <property type="match status" value="1"/>
</dbReference>
<feature type="domain" description="DUF7847" evidence="3">
    <location>
        <begin position="119"/>
        <end position="298"/>
    </location>
</feature>
<keyword evidence="5" id="KW-1185">Reference proteome</keyword>
<comment type="caution">
    <text evidence="4">The sequence shown here is derived from an EMBL/GenBank/DDBJ whole genome shotgun (WGS) entry which is preliminary data.</text>
</comment>
<proteinExistence type="predicted"/>
<evidence type="ECO:0000313" key="4">
    <source>
        <dbReference type="EMBL" id="MFC6714809.1"/>
    </source>
</evidence>
<accession>A0ABW2AUY6</accession>
<keyword evidence="2" id="KW-1133">Transmembrane helix</keyword>